<evidence type="ECO:0000256" key="3">
    <source>
        <dbReference type="ARBA" id="ARBA00012663"/>
    </source>
</evidence>
<dbReference type="InterPro" id="IPR036881">
    <property type="entry name" value="Glyco_hydro_3_C_sf"/>
</dbReference>
<accession>A0ABY4D7S7</accession>
<evidence type="ECO:0000256" key="1">
    <source>
        <dbReference type="ARBA" id="ARBA00001231"/>
    </source>
</evidence>
<evidence type="ECO:0000313" key="10">
    <source>
        <dbReference type="Proteomes" id="UP000831113"/>
    </source>
</evidence>
<dbReference type="InterPro" id="IPR019800">
    <property type="entry name" value="Glyco_hydro_3_AS"/>
</dbReference>
<dbReference type="PANTHER" id="PTHR30480">
    <property type="entry name" value="BETA-HEXOSAMINIDASE-RELATED"/>
    <property type="match status" value="1"/>
</dbReference>
<evidence type="ECO:0000259" key="8">
    <source>
        <dbReference type="Pfam" id="PF00933"/>
    </source>
</evidence>
<dbReference type="Pfam" id="PF00144">
    <property type="entry name" value="Beta-lactamase"/>
    <property type="match status" value="1"/>
</dbReference>
<organism evidence="9 10">
    <name type="scientific">Hymenobacter tibetensis</name>
    <dbReference type="NCBI Taxonomy" id="497967"/>
    <lineage>
        <taxon>Bacteria</taxon>
        <taxon>Pseudomonadati</taxon>
        <taxon>Bacteroidota</taxon>
        <taxon>Cytophagia</taxon>
        <taxon>Cytophagales</taxon>
        <taxon>Hymenobacteraceae</taxon>
        <taxon>Hymenobacter</taxon>
    </lineage>
</organism>
<evidence type="ECO:0000256" key="6">
    <source>
        <dbReference type="SAM" id="MobiDB-lite"/>
    </source>
</evidence>
<proteinExistence type="inferred from homology"/>
<evidence type="ECO:0000259" key="7">
    <source>
        <dbReference type="Pfam" id="PF00144"/>
    </source>
</evidence>
<dbReference type="Proteomes" id="UP000831113">
    <property type="component" value="Chromosome"/>
</dbReference>
<keyword evidence="4 9" id="KW-0378">Hydrolase</keyword>
<dbReference type="InterPro" id="IPR001466">
    <property type="entry name" value="Beta-lactam-related"/>
</dbReference>
<dbReference type="SUPFAM" id="SSF56601">
    <property type="entry name" value="beta-lactamase/transpeptidase-like"/>
    <property type="match status" value="1"/>
</dbReference>
<dbReference type="Gene3D" id="3.20.20.300">
    <property type="entry name" value="Glycoside hydrolase, family 3, N-terminal domain"/>
    <property type="match status" value="1"/>
</dbReference>
<keyword evidence="10" id="KW-1185">Reference proteome</keyword>
<dbReference type="EC" id="3.2.1.52" evidence="3"/>
<reference evidence="9 10" key="1">
    <citation type="submission" date="2022-03" db="EMBL/GenBank/DDBJ databases">
        <title>Hymenobactersp. isolated from the air.</title>
        <authorList>
            <person name="Won M."/>
            <person name="Kwon S.-W."/>
        </authorList>
    </citation>
    <scope>NUCLEOTIDE SEQUENCE [LARGE SCALE GENOMIC DNA]</scope>
    <source>
        <strain evidence="9 10">KACC 21982</strain>
    </source>
</reference>
<feature type="domain" description="Beta-lactamase-related" evidence="7">
    <location>
        <begin position="652"/>
        <end position="1003"/>
    </location>
</feature>
<evidence type="ECO:0000256" key="2">
    <source>
        <dbReference type="ARBA" id="ARBA00005336"/>
    </source>
</evidence>
<name>A0ABY4D7S7_9BACT</name>
<dbReference type="GO" id="GO:0016787">
    <property type="term" value="F:hydrolase activity"/>
    <property type="evidence" value="ECO:0007669"/>
    <property type="project" value="UniProtKB-KW"/>
</dbReference>
<dbReference type="InterPro" id="IPR036962">
    <property type="entry name" value="Glyco_hydro_3_N_sf"/>
</dbReference>
<protein>
    <recommendedName>
        <fullName evidence="3">beta-N-acetylhexosaminidase</fullName>
        <ecNumber evidence="3">3.2.1.52</ecNumber>
    </recommendedName>
</protein>
<evidence type="ECO:0000256" key="4">
    <source>
        <dbReference type="ARBA" id="ARBA00022801"/>
    </source>
</evidence>
<dbReference type="InterPro" id="IPR017853">
    <property type="entry name" value="GH"/>
</dbReference>
<gene>
    <name evidence="9" type="ORF">MTX78_05435</name>
</gene>
<dbReference type="InterPro" id="IPR012338">
    <property type="entry name" value="Beta-lactam/transpept-like"/>
</dbReference>
<dbReference type="InterPro" id="IPR050226">
    <property type="entry name" value="NagZ_Beta-hexosaminidase"/>
</dbReference>
<comment type="catalytic activity">
    <reaction evidence="1">
        <text>Hydrolysis of terminal non-reducing N-acetyl-D-hexosamine residues in N-acetyl-beta-D-hexosaminides.</text>
        <dbReference type="EC" id="3.2.1.52"/>
    </reaction>
</comment>
<dbReference type="InterPro" id="IPR001764">
    <property type="entry name" value="Glyco_hydro_3_N"/>
</dbReference>
<dbReference type="Gene3D" id="3.40.50.1700">
    <property type="entry name" value="Glycoside hydrolase family 3 C-terminal domain"/>
    <property type="match status" value="1"/>
</dbReference>
<keyword evidence="5" id="KW-0326">Glycosidase</keyword>
<dbReference type="EMBL" id="CP094669">
    <property type="protein sequence ID" value="UOG76043.1"/>
    <property type="molecule type" value="Genomic_DNA"/>
</dbReference>
<dbReference type="PROSITE" id="PS00775">
    <property type="entry name" value="GLYCOSYL_HYDROL_F3"/>
    <property type="match status" value="1"/>
</dbReference>
<dbReference type="Pfam" id="PF00933">
    <property type="entry name" value="Glyco_hydro_3"/>
    <property type="match status" value="1"/>
</dbReference>
<dbReference type="RefSeq" id="WP_243800612.1">
    <property type="nucleotide sequence ID" value="NZ_CP094669.1"/>
</dbReference>
<evidence type="ECO:0000256" key="5">
    <source>
        <dbReference type="ARBA" id="ARBA00023295"/>
    </source>
</evidence>
<dbReference type="PANTHER" id="PTHR30480:SF13">
    <property type="entry name" value="BETA-HEXOSAMINIDASE"/>
    <property type="match status" value="1"/>
</dbReference>
<feature type="compositionally biased region" description="Basic and acidic residues" evidence="6">
    <location>
        <begin position="945"/>
        <end position="954"/>
    </location>
</feature>
<dbReference type="Gene3D" id="3.40.710.10">
    <property type="entry name" value="DD-peptidase/beta-lactamase superfamily"/>
    <property type="match status" value="1"/>
</dbReference>
<feature type="domain" description="Glycoside hydrolase family 3 N-terminal" evidence="8">
    <location>
        <begin position="92"/>
        <end position="406"/>
    </location>
</feature>
<evidence type="ECO:0000313" key="9">
    <source>
        <dbReference type="EMBL" id="UOG76043.1"/>
    </source>
</evidence>
<feature type="region of interest" description="Disordered" evidence="6">
    <location>
        <begin position="945"/>
        <end position="966"/>
    </location>
</feature>
<comment type="similarity">
    <text evidence="2">Belongs to the glycosyl hydrolase 3 family.</text>
</comment>
<dbReference type="SUPFAM" id="SSF51445">
    <property type="entry name" value="(Trans)glycosidases"/>
    <property type="match status" value="1"/>
</dbReference>
<sequence>MPTAGLSGPFTFSYTDWAKVGRIPLAFNLTLSRQILPREPMLKDFRIRLFLLLLAATGLLITSAVPYDDAARPQSVAEQNWVDSVFTSLTPDQRLGQLFMVAAYSNKDKRHAQSIENLVRNQNIGGLMFLQGGPRRQAILTNRYQAAAKVPLLVSLDAEWGLDMRLDSSMHFAKQMTLGAMDDDQYIYQMGREIALKMKTLGVHVSFSPVMDINSNPDNPVIGNRSFGEDKEQVAKRGVSYLRGLQDHGIIAVVKHFPGHGDTDVDSHVALPVINSDLAHLTNVDLYPFQQAIQSGVMGVMVGHLYMPLFDTVRSVSATISRNLVTGLLKEKMAYKGLVFTDALNMKSVANLYKPGQLDALALLAGNDVLLFSEDVPVALTKIKEAIAAGAITQEDVDQRVRKILRAKYWAGLNHYQPINVPTLMTNLNRPQSRAVAQEIFEHATTVVKNQDNLLPFLRLDTLRIATVTIGTGAGSTVGEIMGKYQNGPVYPVPNRYAPDTTFARLLPRLAPYNTVVVTLHNMNNTPTHNYGIGDGALKFIKALQANPQLKTVVVAMGNAYALKSLDSARTLVCGYEDTYAAQLVVPQVLFGALPAKGRLPVTVTPELKAGTGIPTPDLRRLRYATPESEGLDSKVLAQIDNIGLETVAYAAAPGCQVIVAKNGAVVFDKSYGYCTYDKANPVSASTLYDLASVTKVAGTLQAIMYLKDQGTLSLDSKVASYLPELKQTNKRDMTVREVLLHQAGLKAGIPTWEKTITKTGPKPTFYASTSATEFPNQVTPTLFSVQTAEDSVWTWVQRSSLLPKVKGKYPVEYSDLSFIILKRVAEKLLNQPIENFLDKNFYKPLGLGTMTYNPLAKFPQSCIAPTENDTYYRRTQLQGTVHDQTAAMIGGVGGHAGLFANANDLAILMQMNLQNGRYGGRNYFQAPVVTEFARSTVAGNRHGLGWDHGDPSKPEGPTSNLSPASTFGHTGFTGTCVWMDPENKILYIFLSNRVYPDAGNNKLRQYNIRTRIHDVIYKSLLKS</sequence>